<evidence type="ECO:0000256" key="1">
    <source>
        <dbReference type="SAM" id="Phobius"/>
    </source>
</evidence>
<sequence length="146" mass="16364">MLKKNFGKTLSIFLIVFISSSITYSIISITNIRNDEKYTKLLLASKLNEISVLLKDNSENNNDQSSFTNKFSYKLGELSSLYWNGVNPDENLGPIIAVFESAIKNSNLNNNLSSDELLSLSILFNNLSKDPSDINSSNDIVEFLKK</sequence>
<reference evidence="2 3" key="1">
    <citation type="submission" date="2020-08" db="EMBL/GenBank/DDBJ databases">
        <title>Genome public.</title>
        <authorList>
            <person name="Liu C."/>
            <person name="Sun Q."/>
        </authorList>
    </citation>
    <scope>NUCLEOTIDE SEQUENCE [LARGE SCALE GENOMIC DNA]</scope>
    <source>
        <strain evidence="2 3">NSJ-6</strain>
    </source>
</reference>
<keyword evidence="1" id="KW-0812">Transmembrane</keyword>
<evidence type="ECO:0000313" key="3">
    <source>
        <dbReference type="Proteomes" id="UP000596929"/>
    </source>
</evidence>
<keyword evidence="1" id="KW-1133">Transmembrane helix</keyword>
<proteinExistence type="predicted"/>
<dbReference type="RefSeq" id="WP_186858992.1">
    <property type="nucleotide sequence ID" value="NZ_JACOOO010000001.1"/>
</dbReference>
<accession>A0ABR7D7B1</accession>
<organism evidence="2 3">
    <name type="scientific">Clostridium hominis</name>
    <dbReference type="NCBI Taxonomy" id="2763036"/>
    <lineage>
        <taxon>Bacteria</taxon>
        <taxon>Bacillati</taxon>
        <taxon>Bacillota</taxon>
        <taxon>Clostridia</taxon>
        <taxon>Eubacteriales</taxon>
        <taxon>Clostridiaceae</taxon>
        <taxon>Clostridium</taxon>
    </lineage>
</organism>
<dbReference type="EMBL" id="JACOOO010000001">
    <property type="protein sequence ID" value="MBC5627272.1"/>
    <property type="molecule type" value="Genomic_DNA"/>
</dbReference>
<keyword evidence="1" id="KW-0472">Membrane</keyword>
<comment type="caution">
    <text evidence="2">The sequence shown here is derived from an EMBL/GenBank/DDBJ whole genome shotgun (WGS) entry which is preliminary data.</text>
</comment>
<name>A0ABR7D7B1_9CLOT</name>
<evidence type="ECO:0000313" key="2">
    <source>
        <dbReference type="EMBL" id="MBC5627272.1"/>
    </source>
</evidence>
<dbReference type="Proteomes" id="UP000596929">
    <property type="component" value="Unassembled WGS sequence"/>
</dbReference>
<gene>
    <name evidence="2" type="ORF">H8S20_00035</name>
</gene>
<protein>
    <submittedName>
        <fullName evidence="2">Uncharacterized protein</fullName>
    </submittedName>
</protein>
<feature type="transmembrane region" description="Helical" evidence="1">
    <location>
        <begin position="12"/>
        <end position="32"/>
    </location>
</feature>
<keyword evidence="3" id="KW-1185">Reference proteome</keyword>